<evidence type="ECO:0000313" key="2">
    <source>
        <dbReference type="Proteomes" id="UP001162992"/>
    </source>
</evidence>
<keyword evidence="2" id="KW-1185">Reference proteome</keyword>
<comment type="caution">
    <text evidence="1">The sequence shown here is derived from an EMBL/GenBank/DDBJ whole genome shotgun (WGS) entry which is preliminary data.</text>
</comment>
<dbReference type="Proteomes" id="UP001162992">
    <property type="component" value="Chromosome 6"/>
</dbReference>
<dbReference type="EMBL" id="CM055097">
    <property type="protein sequence ID" value="KAJ7553248.1"/>
    <property type="molecule type" value="Genomic_DNA"/>
</dbReference>
<accession>A0ACC2DG95</accession>
<proteinExistence type="predicted"/>
<protein>
    <submittedName>
        <fullName evidence="1">Uncharacterized protein</fullName>
    </submittedName>
</protein>
<name>A0ACC2DG95_DIPCM</name>
<sequence>MMIVAEDKMKDLSFSPAENCDCMKEIEGHCDGDAMVHTKDRRKKKKKKNKGNLTNPMQIFAFSEEKQQKLDQEKAALPCTKDMVKKTLLKCATFPSPSKVHHLEIESMKIRGLKVQAIHNVELADELQNSLKGSTLEQSNLPATSCILRSALRGGHEEKGLGPRPKLQVKWAAEVYEPPITSISHTVGFRQQFRKTEHRRSQKSKSSKDKKSPEKIKTNLSVTSKEEHVFEEEALRSTEGKQQYRINLLDGISTSSPTAHTQASCFENITRQQVLAEDSVAREDTCEQEQVLGTAPDELNEESRLSEVNYFDTSVVKCSSKYGINCQRTPMMPANICTIQHFSLFKENISEKECSFDLMNESIQCHSVQTAASHQSIVCHLQS</sequence>
<gene>
    <name evidence="1" type="ORF">O6H91_06G089600</name>
</gene>
<evidence type="ECO:0000313" key="1">
    <source>
        <dbReference type="EMBL" id="KAJ7553248.1"/>
    </source>
</evidence>
<reference evidence="2" key="1">
    <citation type="journal article" date="2024" name="Proc. Natl. Acad. Sci. U.S.A.">
        <title>Extraordinary preservation of gene collinearity over three hundred million years revealed in homosporous lycophytes.</title>
        <authorList>
            <person name="Li C."/>
            <person name="Wickell D."/>
            <person name="Kuo L.Y."/>
            <person name="Chen X."/>
            <person name="Nie B."/>
            <person name="Liao X."/>
            <person name="Peng D."/>
            <person name="Ji J."/>
            <person name="Jenkins J."/>
            <person name="Williams M."/>
            <person name="Shu S."/>
            <person name="Plott C."/>
            <person name="Barry K."/>
            <person name="Rajasekar S."/>
            <person name="Grimwood J."/>
            <person name="Han X."/>
            <person name="Sun S."/>
            <person name="Hou Z."/>
            <person name="He W."/>
            <person name="Dai G."/>
            <person name="Sun C."/>
            <person name="Schmutz J."/>
            <person name="Leebens-Mack J.H."/>
            <person name="Li F.W."/>
            <person name="Wang L."/>
        </authorList>
    </citation>
    <scope>NUCLEOTIDE SEQUENCE [LARGE SCALE GENOMIC DNA]</scope>
    <source>
        <strain evidence="2">cv. PW_Plant_1</strain>
    </source>
</reference>
<organism evidence="1 2">
    <name type="scientific">Diphasiastrum complanatum</name>
    <name type="common">Issler's clubmoss</name>
    <name type="synonym">Lycopodium complanatum</name>
    <dbReference type="NCBI Taxonomy" id="34168"/>
    <lineage>
        <taxon>Eukaryota</taxon>
        <taxon>Viridiplantae</taxon>
        <taxon>Streptophyta</taxon>
        <taxon>Embryophyta</taxon>
        <taxon>Tracheophyta</taxon>
        <taxon>Lycopodiopsida</taxon>
        <taxon>Lycopodiales</taxon>
        <taxon>Lycopodiaceae</taxon>
        <taxon>Lycopodioideae</taxon>
        <taxon>Diphasiastrum</taxon>
    </lineage>
</organism>